<feature type="compositionally biased region" description="Polar residues" evidence="2">
    <location>
        <begin position="17"/>
        <end position="29"/>
    </location>
</feature>
<feature type="compositionally biased region" description="Basic and acidic residues" evidence="2">
    <location>
        <begin position="85"/>
        <end position="97"/>
    </location>
</feature>
<dbReference type="PANTHER" id="PTHR30615">
    <property type="entry name" value="UNCHARACTERIZED PROTEIN YJBQ-RELATED"/>
    <property type="match status" value="1"/>
</dbReference>
<dbReference type="NCBIfam" id="TIGR00149">
    <property type="entry name" value="TIGR00149_YjbQ"/>
    <property type="match status" value="1"/>
</dbReference>
<dbReference type="PROSITE" id="PS01314">
    <property type="entry name" value="UPF0047"/>
    <property type="match status" value="1"/>
</dbReference>
<evidence type="ECO:0000313" key="4">
    <source>
        <dbReference type="Proteomes" id="UP000759131"/>
    </source>
</evidence>
<protein>
    <submittedName>
        <fullName evidence="3">Uncharacterized protein</fullName>
    </submittedName>
</protein>
<dbReference type="SUPFAM" id="SSF111038">
    <property type="entry name" value="YjbQ-like"/>
    <property type="match status" value="1"/>
</dbReference>
<dbReference type="InterPro" id="IPR001602">
    <property type="entry name" value="UPF0047_YjbQ-like"/>
</dbReference>
<feature type="compositionally biased region" description="Low complexity" evidence="2">
    <location>
        <begin position="98"/>
        <end position="112"/>
    </location>
</feature>
<evidence type="ECO:0000313" key="3">
    <source>
        <dbReference type="EMBL" id="CAD7638111.1"/>
    </source>
</evidence>
<dbReference type="Proteomes" id="UP000759131">
    <property type="component" value="Unassembled WGS sequence"/>
</dbReference>
<feature type="compositionally biased region" description="Low complexity" evidence="2">
    <location>
        <begin position="41"/>
        <end position="71"/>
    </location>
</feature>
<proteinExistence type="inferred from homology"/>
<keyword evidence="4" id="KW-1185">Reference proteome</keyword>
<evidence type="ECO:0000256" key="1">
    <source>
        <dbReference type="ARBA" id="ARBA00005534"/>
    </source>
</evidence>
<comment type="similarity">
    <text evidence="1">Belongs to the UPF0047 family.</text>
</comment>
<feature type="region of interest" description="Disordered" evidence="2">
    <location>
        <begin position="17"/>
        <end position="114"/>
    </location>
</feature>
<dbReference type="PANTHER" id="PTHR30615:SF8">
    <property type="entry name" value="UPF0047 PROTEIN C4A8.02C"/>
    <property type="match status" value="1"/>
</dbReference>
<gene>
    <name evidence="3" type="ORF">OSB1V03_LOCUS17238</name>
</gene>
<accession>A0A7R9LAK1</accession>
<name>A0A7R9LAK1_9ACAR</name>
<organism evidence="3">
    <name type="scientific">Medioppia subpectinata</name>
    <dbReference type="NCBI Taxonomy" id="1979941"/>
    <lineage>
        <taxon>Eukaryota</taxon>
        <taxon>Metazoa</taxon>
        <taxon>Ecdysozoa</taxon>
        <taxon>Arthropoda</taxon>
        <taxon>Chelicerata</taxon>
        <taxon>Arachnida</taxon>
        <taxon>Acari</taxon>
        <taxon>Acariformes</taxon>
        <taxon>Sarcoptiformes</taxon>
        <taxon>Oribatida</taxon>
        <taxon>Brachypylina</taxon>
        <taxon>Oppioidea</taxon>
        <taxon>Oppiidae</taxon>
        <taxon>Medioppia</taxon>
    </lineage>
</organism>
<sequence>MAINSWVKCWEPNQIPVQPQVSTQSQTRPAISGHPSDPVISSRHSMASSSSQPQSSSGQSSSSHQYVGHSSAPNAGTNAGHHSQHSSEGHHSGHSSRESVSSSRGSRHSSSSLGTGIIRSQTAWFQKKVHLRPVLRGCHLVTDELTKQIPELNEFQCGICHIHIMHTSASLAINENWDPDVREDMEMFLSRLIPETTPFRHSCEGPDDMPAHIKACFLGSSLTIPVSEGKLNLGTWQGVWLCEHRNRAGSRKVTVTITGALKPGA</sequence>
<dbReference type="Pfam" id="PF01894">
    <property type="entry name" value="YjbQ"/>
    <property type="match status" value="1"/>
</dbReference>
<dbReference type="OrthoDB" id="10255963at2759"/>
<dbReference type="AlphaFoldDB" id="A0A7R9LAK1"/>
<dbReference type="EMBL" id="CAJPIZ010020425">
    <property type="protein sequence ID" value="CAG2117285.1"/>
    <property type="molecule type" value="Genomic_DNA"/>
</dbReference>
<dbReference type="EMBL" id="OC875000">
    <property type="protein sequence ID" value="CAD7638111.1"/>
    <property type="molecule type" value="Genomic_DNA"/>
</dbReference>
<evidence type="ECO:0000256" key="2">
    <source>
        <dbReference type="SAM" id="MobiDB-lite"/>
    </source>
</evidence>
<dbReference type="Gene3D" id="2.60.120.460">
    <property type="entry name" value="YjbQ-like"/>
    <property type="match status" value="1"/>
</dbReference>
<dbReference type="InterPro" id="IPR035917">
    <property type="entry name" value="YjbQ-like_sf"/>
</dbReference>
<reference evidence="3" key="1">
    <citation type="submission" date="2020-11" db="EMBL/GenBank/DDBJ databases">
        <authorList>
            <person name="Tran Van P."/>
        </authorList>
    </citation>
    <scope>NUCLEOTIDE SEQUENCE</scope>
</reference>